<protein>
    <submittedName>
        <fullName evidence="2">Putative MarR family transcriptional regulator</fullName>
    </submittedName>
</protein>
<dbReference type="GO" id="GO:0006950">
    <property type="term" value="P:response to stress"/>
    <property type="evidence" value="ECO:0007669"/>
    <property type="project" value="TreeGrafter"/>
</dbReference>
<dbReference type="InterPro" id="IPR036388">
    <property type="entry name" value="WH-like_DNA-bd_sf"/>
</dbReference>
<reference evidence="2 3" key="4">
    <citation type="journal article" date="2020" name="Sci. Rep.">
        <title>beta-carboline chemical signals induce reveromycin production through a LuxR family regulator in Streptomyces sp. SN-593.</title>
        <authorList>
            <person name="Panthee S."/>
            <person name="Kito N."/>
            <person name="Hayashi T."/>
            <person name="Shimizu T."/>
            <person name="Ishikawa J."/>
            <person name="Hamamoto H."/>
            <person name="Osada H."/>
            <person name="Takahashi S."/>
        </authorList>
    </citation>
    <scope>NUCLEOTIDE SEQUENCE [LARGE SCALE GENOMIC DNA]</scope>
    <source>
        <strain evidence="2 3">SN-593</strain>
    </source>
</reference>
<evidence type="ECO:0000259" key="1">
    <source>
        <dbReference type="PROSITE" id="PS50995"/>
    </source>
</evidence>
<organism evidence="2 3">
    <name type="scientific">Actinacidiphila reveromycinica</name>
    <dbReference type="NCBI Taxonomy" id="659352"/>
    <lineage>
        <taxon>Bacteria</taxon>
        <taxon>Bacillati</taxon>
        <taxon>Actinomycetota</taxon>
        <taxon>Actinomycetes</taxon>
        <taxon>Kitasatosporales</taxon>
        <taxon>Streptomycetaceae</taxon>
        <taxon>Actinacidiphila</taxon>
    </lineage>
</organism>
<dbReference type="Pfam" id="PF01047">
    <property type="entry name" value="MarR"/>
    <property type="match status" value="1"/>
</dbReference>
<feature type="domain" description="HTH marR-type" evidence="1">
    <location>
        <begin position="1"/>
        <end position="151"/>
    </location>
</feature>
<name>A0A7U3VP14_9ACTN</name>
<dbReference type="PROSITE" id="PS50995">
    <property type="entry name" value="HTH_MARR_2"/>
    <property type="match status" value="1"/>
</dbReference>
<dbReference type="KEGG" id="arev:RVR_4318"/>
<dbReference type="Gene3D" id="1.10.10.10">
    <property type="entry name" value="Winged helix-like DNA-binding domain superfamily/Winged helix DNA-binding domain"/>
    <property type="match status" value="1"/>
</dbReference>
<dbReference type="SUPFAM" id="SSF46785">
    <property type="entry name" value="Winged helix' DNA-binding domain"/>
    <property type="match status" value="1"/>
</dbReference>
<reference evidence="2 3" key="1">
    <citation type="journal article" date="2010" name="J. Bacteriol.">
        <title>Biochemical characterization of a novel indole prenyltransferase from Streptomyces sp. SN-593.</title>
        <authorList>
            <person name="Takahashi S."/>
            <person name="Takagi H."/>
            <person name="Toyoda A."/>
            <person name="Uramoto M."/>
            <person name="Nogawa T."/>
            <person name="Ueki M."/>
            <person name="Sakaki Y."/>
            <person name="Osada H."/>
        </authorList>
    </citation>
    <scope>NUCLEOTIDE SEQUENCE [LARGE SCALE GENOMIC DNA]</scope>
    <source>
        <strain evidence="2 3">SN-593</strain>
    </source>
</reference>
<keyword evidence="3" id="KW-1185">Reference proteome</keyword>
<dbReference type="Proteomes" id="UP000595703">
    <property type="component" value="Chromosome"/>
</dbReference>
<sequence>MNLDSTTGVTGADGGLAALDVIERQTAVLVRNFEMFHRRSDIHDDLDRAEYLLLRTLSEVGPQDINTLAAALGLDPSTVGRQVSALCRQGLVGRAPAAADRRRSIITPTADGLRRMDAVRAARAQSLADMLGGWTEEELRTLGAMFAKYNGAVTRKYLADTERAAAPAPADVR</sequence>
<dbReference type="InterPro" id="IPR000835">
    <property type="entry name" value="HTH_MarR-typ"/>
</dbReference>
<evidence type="ECO:0000313" key="3">
    <source>
        <dbReference type="Proteomes" id="UP000595703"/>
    </source>
</evidence>
<dbReference type="GO" id="GO:0003700">
    <property type="term" value="F:DNA-binding transcription factor activity"/>
    <property type="evidence" value="ECO:0007669"/>
    <property type="project" value="InterPro"/>
</dbReference>
<dbReference type="InterPro" id="IPR036390">
    <property type="entry name" value="WH_DNA-bd_sf"/>
</dbReference>
<dbReference type="SMART" id="SM00347">
    <property type="entry name" value="HTH_MARR"/>
    <property type="match status" value="1"/>
</dbReference>
<dbReference type="PANTHER" id="PTHR33164">
    <property type="entry name" value="TRANSCRIPTIONAL REGULATOR, MARR FAMILY"/>
    <property type="match status" value="1"/>
</dbReference>
<reference evidence="2 3" key="3">
    <citation type="journal article" date="2011" name="Nat. Chem. Biol.">
        <title>Reveromycin A biosynthesis uses RevG and RevJ for stereospecific spiroacetal formation.</title>
        <authorList>
            <person name="Takahashi S."/>
            <person name="Toyoda A."/>
            <person name="Sekiyama Y."/>
            <person name="Takagi H."/>
            <person name="Nogawa T."/>
            <person name="Uramoto M."/>
            <person name="Suzuki R."/>
            <person name="Koshino H."/>
            <person name="Kumano T."/>
            <person name="Panthee S."/>
            <person name="Dairi T."/>
            <person name="Ishikawa J."/>
            <person name="Ikeda H."/>
            <person name="Sakaki Y."/>
            <person name="Osada H."/>
        </authorList>
    </citation>
    <scope>NUCLEOTIDE SEQUENCE [LARGE SCALE GENOMIC DNA]</scope>
    <source>
        <strain evidence="2 3">SN-593</strain>
    </source>
</reference>
<dbReference type="AlphaFoldDB" id="A0A7U3VP14"/>
<proteinExistence type="predicted"/>
<accession>A0A7U3VP14</accession>
<evidence type="ECO:0000313" key="2">
    <source>
        <dbReference type="EMBL" id="BBA98214.1"/>
    </source>
</evidence>
<dbReference type="InterPro" id="IPR039422">
    <property type="entry name" value="MarR/SlyA-like"/>
</dbReference>
<dbReference type="EMBL" id="AP018365">
    <property type="protein sequence ID" value="BBA98214.1"/>
    <property type="molecule type" value="Genomic_DNA"/>
</dbReference>
<dbReference type="RefSeq" id="WP_237404769.1">
    <property type="nucleotide sequence ID" value="NZ_AP018365.1"/>
</dbReference>
<gene>
    <name evidence="2" type="ORF">RVR_4318</name>
</gene>
<dbReference type="PANTHER" id="PTHR33164:SF57">
    <property type="entry name" value="MARR-FAMILY TRANSCRIPTIONAL REGULATOR"/>
    <property type="match status" value="1"/>
</dbReference>
<reference evidence="2 3" key="2">
    <citation type="journal article" date="2011" name="J. Antibiot.">
        <title>Furaquinocins I and J: novel polyketide isoprenoid hybrid compounds from Streptomyces reveromyceticus SN-593.</title>
        <authorList>
            <person name="Panthee S."/>
            <person name="Takahashi S."/>
            <person name="Takagi H."/>
            <person name="Nogawa T."/>
            <person name="Oowada E."/>
            <person name="Uramoto M."/>
            <person name="Osada H."/>
        </authorList>
    </citation>
    <scope>NUCLEOTIDE SEQUENCE [LARGE SCALE GENOMIC DNA]</scope>
    <source>
        <strain evidence="2 3">SN-593</strain>
    </source>
</reference>